<feature type="compositionally biased region" description="Polar residues" evidence="6">
    <location>
        <begin position="522"/>
        <end position="535"/>
    </location>
</feature>
<dbReference type="Gene3D" id="1.10.287.110">
    <property type="entry name" value="DnaJ domain"/>
    <property type="match status" value="1"/>
</dbReference>
<keyword evidence="3" id="KW-0963">Cytoplasm</keyword>
<evidence type="ECO:0000259" key="7">
    <source>
        <dbReference type="PROSITE" id="PS50076"/>
    </source>
</evidence>
<evidence type="ECO:0000256" key="4">
    <source>
        <dbReference type="ARBA" id="ARBA00023186"/>
    </source>
</evidence>
<dbReference type="InterPro" id="IPR052094">
    <property type="entry name" value="Pre-mRNA-splicing_ERAD"/>
</dbReference>
<feature type="compositionally biased region" description="Low complexity" evidence="6">
    <location>
        <begin position="477"/>
        <end position="486"/>
    </location>
</feature>
<evidence type="ECO:0000256" key="6">
    <source>
        <dbReference type="SAM" id="MobiDB-lite"/>
    </source>
</evidence>
<comment type="subcellular location">
    <subcellularLocation>
        <location evidence="2">Cytoplasm</location>
    </subcellularLocation>
    <subcellularLocation>
        <location evidence="1">Nucleus</location>
    </subcellularLocation>
</comment>
<dbReference type="InterPro" id="IPR036869">
    <property type="entry name" value="J_dom_sf"/>
</dbReference>
<feature type="domain" description="J" evidence="7">
    <location>
        <begin position="8"/>
        <end position="76"/>
    </location>
</feature>
<feature type="compositionally biased region" description="Basic and acidic residues" evidence="6">
    <location>
        <begin position="216"/>
        <end position="258"/>
    </location>
</feature>
<evidence type="ECO:0000256" key="1">
    <source>
        <dbReference type="ARBA" id="ARBA00004123"/>
    </source>
</evidence>
<dbReference type="GO" id="GO:0005737">
    <property type="term" value="C:cytoplasm"/>
    <property type="evidence" value="ECO:0007669"/>
    <property type="project" value="UniProtKB-SubCell"/>
</dbReference>
<reference evidence="8 9" key="1">
    <citation type="submission" date="2017-03" db="EMBL/GenBank/DDBJ databases">
        <title>Genomes of endolithic fungi from Antarctica.</title>
        <authorList>
            <person name="Coleine C."/>
            <person name="Masonjones S."/>
            <person name="Stajich J.E."/>
        </authorList>
    </citation>
    <scope>NUCLEOTIDE SEQUENCE [LARGE SCALE GENOMIC DNA]</scope>
    <source>
        <strain evidence="8 9">CCFEE 5187</strain>
    </source>
</reference>
<dbReference type="PRINTS" id="PR00625">
    <property type="entry name" value="JDOMAIN"/>
</dbReference>
<keyword evidence="4" id="KW-0143">Chaperone</keyword>
<feature type="compositionally biased region" description="Basic and acidic residues" evidence="6">
    <location>
        <begin position="293"/>
        <end position="303"/>
    </location>
</feature>
<name>A0A4V5NI38_9PEZI</name>
<feature type="compositionally biased region" description="Polar residues" evidence="6">
    <location>
        <begin position="439"/>
        <end position="449"/>
    </location>
</feature>
<dbReference type="AlphaFoldDB" id="A0A4V5NI38"/>
<dbReference type="Pfam" id="PF00226">
    <property type="entry name" value="DnaJ"/>
    <property type="match status" value="1"/>
</dbReference>
<dbReference type="OrthoDB" id="10250354at2759"/>
<gene>
    <name evidence="8" type="ORF">B0A49_00351</name>
</gene>
<keyword evidence="9" id="KW-1185">Reference proteome</keyword>
<feature type="compositionally biased region" description="Basic and acidic residues" evidence="6">
    <location>
        <begin position="121"/>
        <end position="209"/>
    </location>
</feature>
<comment type="caution">
    <text evidence="8">The sequence shown here is derived from an EMBL/GenBank/DDBJ whole genome shotgun (WGS) entry which is preliminary data.</text>
</comment>
<evidence type="ECO:0000313" key="9">
    <source>
        <dbReference type="Proteomes" id="UP000308768"/>
    </source>
</evidence>
<dbReference type="STRING" id="331657.A0A4V5NI38"/>
<dbReference type="CDD" id="cd06257">
    <property type="entry name" value="DnaJ"/>
    <property type="match status" value="1"/>
</dbReference>
<feature type="region of interest" description="Disordered" evidence="6">
    <location>
        <begin position="88"/>
        <end position="535"/>
    </location>
</feature>
<feature type="compositionally biased region" description="Polar residues" evidence="6">
    <location>
        <begin position="353"/>
        <end position="380"/>
    </location>
</feature>
<evidence type="ECO:0000313" key="8">
    <source>
        <dbReference type="EMBL" id="TKA81579.1"/>
    </source>
</evidence>
<sequence length="599" mass="68127">MASPLPPDPYVALGVPQDATASTIKTTYRKLALKCHPDKVTDESQKARAADQFHRIQQAYEIIGDDDKRSRYDAQVKLAELRREKLENFGGSGPRVDIRTPVYDGRRSGPGAATFSTRGPVYEERRPSKAYDSDHGYFDESRASARKYDGYERRPSVRVETRSEEPARERVRERASARESERADRSERRKARDRDTRKGREDKYSRPYVEDDDSDERSRYEDELYRRRSDEARARERYEEESRRQRSRQEDDYADVRRQKIYTQQYLARDYQERSNAETRPSPLRTTSNRGSFDVRRGAERPAEMVSRSSARPRATERVSEPPRPRSSGKERERKGSLPEIVEYAPERKPPGLQSSVSSPANIGTLPRQSSSQARSQTMQPDYDRSELLSHPTIRRSETMPVKSSSSSRRSATLPKLRQPETNDSGYSSAATPEYGASANRTPTSSSRYYNYGPGPEVYDTTRGYKTVVMEPDHVITRSPSPSPTTRSERPSLGTPRASSSRYPATLARSTSSYAPQPPSTSRPTLARGTSSSVRTASLYGEIPRAVRYPEEDVLFQKRFTPDDIKYASGYSSRRHAEDYRPSMGRSATFSYAGAQPVQ</sequence>
<feature type="compositionally biased region" description="Polar residues" evidence="6">
    <location>
        <begin position="420"/>
        <end position="431"/>
    </location>
</feature>
<dbReference type="SUPFAM" id="SSF46565">
    <property type="entry name" value="Chaperone J-domain"/>
    <property type="match status" value="1"/>
</dbReference>
<organism evidence="8 9">
    <name type="scientific">Cryomyces minteri</name>
    <dbReference type="NCBI Taxonomy" id="331657"/>
    <lineage>
        <taxon>Eukaryota</taxon>
        <taxon>Fungi</taxon>
        <taxon>Dikarya</taxon>
        <taxon>Ascomycota</taxon>
        <taxon>Pezizomycotina</taxon>
        <taxon>Dothideomycetes</taxon>
        <taxon>Dothideomycetes incertae sedis</taxon>
        <taxon>Cryomyces</taxon>
    </lineage>
</organism>
<dbReference type="SMART" id="SM00271">
    <property type="entry name" value="DnaJ"/>
    <property type="match status" value="1"/>
</dbReference>
<feature type="compositionally biased region" description="Polar residues" evidence="6">
    <location>
        <begin position="497"/>
        <end position="515"/>
    </location>
</feature>
<feature type="compositionally biased region" description="Basic and acidic residues" evidence="6">
    <location>
        <begin position="314"/>
        <end position="337"/>
    </location>
</feature>
<dbReference type="PANTHER" id="PTHR44313">
    <property type="entry name" value="DNAJ HOMOLOG SUBFAMILY C MEMBER 17"/>
    <property type="match status" value="1"/>
</dbReference>
<dbReference type="EMBL" id="NAJN01000020">
    <property type="protein sequence ID" value="TKA81579.1"/>
    <property type="molecule type" value="Genomic_DNA"/>
</dbReference>
<keyword evidence="5" id="KW-0539">Nucleus</keyword>
<evidence type="ECO:0000256" key="5">
    <source>
        <dbReference type="ARBA" id="ARBA00023242"/>
    </source>
</evidence>
<evidence type="ECO:0000256" key="2">
    <source>
        <dbReference type="ARBA" id="ARBA00004496"/>
    </source>
</evidence>
<proteinExistence type="predicted"/>
<accession>A0A4V5NI38</accession>
<dbReference type="Proteomes" id="UP000308768">
    <property type="component" value="Unassembled WGS sequence"/>
</dbReference>
<dbReference type="PANTHER" id="PTHR44313:SF1">
    <property type="entry name" value="DNAJ HOMOLOG SUBFAMILY C MEMBER 17"/>
    <property type="match status" value="1"/>
</dbReference>
<dbReference type="GO" id="GO:0005681">
    <property type="term" value="C:spliceosomal complex"/>
    <property type="evidence" value="ECO:0007669"/>
    <property type="project" value="TreeGrafter"/>
</dbReference>
<dbReference type="GO" id="GO:0000390">
    <property type="term" value="P:spliceosomal complex disassembly"/>
    <property type="evidence" value="ECO:0007669"/>
    <property type="project" value="TreeGrafter"/>
</dbReference>
<dbReference type="PROSITE" id="PS50076">
    <property type="entry name" value="DNAJ_2"/>
    <property type="match status" value="1"/>
</dbReference>
<protein>
    <recommendedName>
        <fullName evidence="7">J domain-containing protein</fullName>
    </recommendedName>
</protein>
<evidence type="ECO:0000256" key="3">
    <source>
        <dbReference type="ARBA" id="ARBA00022490"/>
    </source>
</evidence>
<dbReference type="InterPro" id="IPR001623">
    <property type="entry name" value="DnaJ_domain"/>
</dbReference>